<keyword evidence="4" id="KW-0227">DNA damage</keyword>
<evidence type="ECO:0000256" key="7">
    <source>
        <dbReference type="ARBA" id="ARBA00022840"/>
    </source>
</evidence>
<dbReference type="GO" id="GO:0043564">
    <property type="term" value="C:Ku70:Ku80 complex"/>
    <property type="evidence" value="ECO:0007669"/>
    <property type="project" value="InterPro"/>
</dbReference>
<evidence type="ECO:0000256" key="1">
    <source>
        <dbReference type="ARBA" id="ARBA00004123"/>
    </source>
</evidence>
<evidence type="ECO:0000256" key="8">
    <source>
        <dbReference type="ARBA" id="ARBA00023125"/>
    </source>
</evidence>
<keyword evidence="3" id="KW-0547">Nucleotide-binding</keyword>
<dbReference type="PROSITE" id="PS50800">
    <property type="entry name" value="SAP"/>
    <property type="match status" value="1"/>
</dbReference>
<dbReference type="InterPro" id="IPR006164">
    <property type="entry name" value="DNA_bd_Ku70/Ku80"/>
</dbReference>
<dbReference type="Gene3D" id="2.40.290.10">
    <property type="match status" value="1"/>
</dbReference>
<evidence type="ECO:0000313" key="15">
    <source>
        <dbReference type="Proteomes" id="UP000751190"/>
    </source>
</evidence>
<feature type="domain" description="SAP" evidence="13">
    <location>
        <begin position="593"/>
        <end position="627"/>
    </location>
</feature>
<dbReference type="GO" id="GO:0005524">
    <property type="term" value="F:ATP binding"/>
    <property type="evidence" value="ECO:0007669"/>
    <property type="project" value="UniProtKB-KW"/>
</dbReference>
<sequence>MEDEDFDPDAGGEAQEADPMDEAKPELSRRDVVVFVIDARKPMLEHQLGGLPFAFVALDCVARCMTERIVSAESDLMAVVLVGTAKTGNAYDFAHQSVLMPLAELRASRIRELRNLVAEAKLFGKGDFGADIGGPMEEGEEGRLSVSMALHHVQLLLSKELKANDATKRCIFFTCADHAADPVRAGEHEASMKSRDMLEQGIALIPFFFQPPGPPLELGAFWRKVVAANRKPAQPDGVALAGAADADFNADTPADELTVCASGEAGAVHALVRRSAARRLVRKRVALALPSGQKIGLALVNLVQKKHKPAARTVDLRTNELIVRSVRRLCEKTTAFLNEFQLGHLFFVGGTIATFEPGEKAKLADFGDAGLRCIGFVPAAELQPYHMVGAAAFATASNEVASGSAGACRALITQMAAKRVAMVASWVSKGGQPRLLALSPQLERRAPRAAGGIVELPFGFHVARLPYSDDLRDVPLAVSRAAPSAEAVDAAREVVRALGVEYEPKPSPVLAHFYTALEAAALNEAPQAVVDATLPDEERALKRAREQVERLRGAAYGDEYDPDAGAKKKRPPKAAVPETDDEWRALASSAGALDALNADALKGYCEQHGLKKSGKKSDLVARVAAHVADG</sequence>
<comment type="subcellular location">
    <subcellularLocation>
        <location evidence="1">Nucleus</location>
    </subcellularLocation>
</comment>
<dbReference type="AlphaFoldDB" id="A0A8J5XNZ2"/>
<evidence type="ECO:0000256" key="3">
    <source>
        <dbReference type="ARBA" id="ARBA00022741"/>
    </source>
</evidence>
<comment type="caution">
    <text evidence="14">The sequence shown here is derived from an EMBL/GenBank/DDBJ whole genome shotgun (WGS) entry which is preliminary data.</text>
</comment>
<evidence type="ECO:0000256" key="10">
    <source>
        <dbReference type="ARBA" id="ARBA00023204"/>
    </source>
</evidence>
<dbReference type="GO" id="GO:0006310">
    <property type="term" value="P:DNA recombination"/>
    <property type="evidence" value="ECO:0007669"/>
    <property type="project" value="UniProtKB-KW"/>
</dbReference>
<dbReference type="PANTHER" id="PTHR12604:SF2">
    <property type="entry name" value="X-RAY REPAIR CROSS-COMPLEMENTING PROTEIN 6"/>
    <property type="match status" value="1"/>
</dbReference>
<dbReference type="Pfam" id="PF03731">
    <property type="entry name" value="Ku_N"/>
    <property type="match status" value="1"/>
</dbReference>
<dbReference type="GO" id="GO:0003678">
    <property type="term" value="F:DNA helicase activity"/>
    <property type="evidence" value="ECO:0007669"/>
    <property type="project" value="InterPro"/>
</dbReference>
<comment type="similarity">
    <text evidence="2">Belongs to the ku70 family.</text>
</comment>
<keyword evidence="15" id="KW-1185">Reference proteome</keyword>
<dbReference type="Pfam" id="PF03730">
    <property type="entry name" value="Ku_C"/>
    <property type="match status" value="1"/>
</dbReference>
<dbReference type="EMBL" id="JAGTXO010000006">
    <property type="protein sequence ID" value="KAG8467264.1"/>
    <property type="molecule type" value="Genomic_DNA"/>
</dbReference>
<evidence type="ECO:0000256" key="9">
    <source>
        <dbReference type="ARBA" id="ARBA00023172"/>
    </source>
</evidence>
<keyword evidence="10" id="KW-0234">DNA repair</keyword>
<dbReference type="Pfam" id="PF02037">
    <property type="entry name" value="SAP"/>
    <property type="match status" value="1"/>
</dbReference>
<dbReference type="InterPro" id="IPR006165">
    <property type="entry name" value="Ku70"/>
</dbReference>
<evidence type="ECO:0000256" key="12">
    <source>
        <dbReference type="SAM" id="MobiDB-lite"/>
    </source>
</evidence>
<protein>
    <recommendedName>
        <fullName evidence="13">SAP domain-containing protein</fullName>
    </recommendedName>
</protein>
<dbReference type="Proteomes" id="UP000751190">
    <property type="component" value="Unassembled WGS sequence"/>
</dbReference>
<dbReference type="GO" id="GO:0016787">
    <property type="term" value="F:hydrolase activity"/>
    <property type="evidence" value="ECO:0007669"/>
    <property type="project" value="UniProtKB-KW"/>
</dbReference>
<dbReference type="SUPFAM" id="SSF53300">
    <property type="entry name" value="vWA-like"/>
    <property type="match status" value="1"/>
</dbReference>
<dbReference type="InterPro" id="IPR027388">
    <property type="entry name" value="Ku70_bridge/pillars_dom_sf"/>
</dbReference>
<proteinExistence type="inferred from homology"/>
<dbReference type="SUPFAM" id="SSF100939">
    <property type="entry name" value="SPOC domain-like"/>
    <property type="match status" value="1"/>
</dbReference>
<dbReference type="Gene3D" id="1.10.1600.10">
    <property type="match status" value="1"/>
</dbReference>
<dbReference type="GO" id="GO:0000723">
    <property type="term" value="P:telomere maintenance"/>
    <property type="evidence" value="ECO:0007669"/>
    <property type="project" value="InterPro"/>
</dbReference>
<keyword evidence="7" id="KW-0067">ATP-binding</keyword>
<dbReference type="GO" id="GO:0003690">
    <property type="term" value="F:double-stranded DNA binding"/>
    <property type="evidence" value="ECO:0007669"/>
    <property type="project" value="TreeGrafter"/>
</dbReference>
<dbReference type="SMART" id="SM00559">
    <property type="entry name" value="Ku78"/>
    <property type="match status" value="1"/>
</dbReference>
<gene>
    <name evidence="14" type="ORF">KFE25_000580</name>
</gene>
<dbReference type="GO" id="GO:0006303">
    <property type="term" value="P:double-strand break repair via nonhomologous end joining"/>
    <property type="evidence" value="ECO:0007669"/>
    <property type="project" value="InterPro"/>
</dbReference>
<keyword evidence="5" id="KW-0378">Hydrolase</keyword>
<dbReference type="InterPro" id="IPR036465">
    <property type="entry name" value="vWFA_dom_sf"/>
</dbReference>
<evidence type="ECO:0000313" key="14">
    <source>
        <dbReference type="EMBL" id="KAG8467264.1"/>
    </source>
</evidence>
<dbReference type="InterPro" id="IPR005161">
    <property type="entry name" value="Ku_N"/>
</dbReference>
<dbReference type="Gene3D" id="4.10.970.10">
    <property type="entry name" value="Ku70, bridge and pillars"/>
    <property type="match status" value="1"/>
</dbReference>
<dbReference type="InterPro" id="IPR016194">
    <property type="entry name" value="SPOC-like_C_dom_sf"/>
</dbReference>
<dbReference type="GO" id="GO:0042162">
    <property type="term" value="F:telomeric DNA binding"/>
    <property type="evidence" value="ECO:0007669"/>
    <property type="project" value="InterPro"/>
</dbReference>
<dbReference type="Gene3D" id="3.40.50.410">
    <property type="entry name" value="von Willebrand factor, type A domain"/>
    <property type="match status" value="1"/>
</dbReference>
<evidence type="ECO:0000256" key="6">
    <source>
        <dbReference type="ARBA" id="ARBA00022806"/>
    </source>
</evidence>
<feature type="region of interest" description="Disordered" evidence="12">
    <location>
        <begin position="555"/>
        <end position="580"/>
    </location>
</feature>
<keyword evidence="9" id="KW-0233">DNA recombination</keyword>
<dbReference type="SUPFAM" id="SSF68906">
    <property type="entry name" value="SAP domain"/>
    <property type="match status" value="1"/>
</dbReference>
<reference evidence="14" key="1">
    <citation type="submission" date="2021-05" db="EMBL/GenBank/DDBJ databases">
        <title>The genome of the haptophyte Pavlova lutheri (Diacronema luteri, Pavlovales) - a model for lipid biosynthesis in eukaryotic algae.</title>
        <authorList>
            <person name="Hulatt C.J."/>
            <person name="Posewitz M.C."/>
        </authorList>
    </citation>
    <scope>NUCLEOTIDE SEQUENCE</scope>
    <source>
        <strain evidence="14">NIVA-4/92</strain>
    </source>
</reference>
<dbReference type="InterPro" id="IPR003034">
    <property type="entry name" value="SAP_dom"/>
</dbReference>
<evidence type="ECO:0000259" key="13">
    <source>
        <dbReference type="PROSITE" id="PS50800"/>
    </source>
</evidence>
<keyword evidence="8" id="KW-0238">DNA-binding</keyword>
<organism evidence="14 15">
    <name type="scientific">Diacronema lutheri</name>
    <name type="common">Unicellular marine alga</name>
    <name type="synonym">Monochrysis lutheri</name>
    <dbReference type="NCBI Taxonomy" id="2081491"/>
    <lineage>
        <taxon>Eukaryota</taxon>
        <taxon>Haptista</taxon>
        <taxon>Haptophyta</taxon>
        <taxon>Pavlovophyceae</taxon>
        <taxon>Pavlovales</taxon>
        <taxon>Pavlovaceae</taxon>
        <taxon>Diacronema</taxon>
    </lineage>
</organism>
<dbReference type="PANTHER" id="PTHR12604">
    <property type="entry name" value="KU AUTOANTIGEN DNA HELICASE"/>
    <property type="match status" value="1"/>
</dbReference>
<feature type="compositionally biased region" description="Acidic residues" evidence="12">
    <location>
        <begin position="1"/>
        <end position="20"/>
    </location>
</feature>
<keyword evidence="6" id="KW-0347">Helicase</keyword>
<evidence type="ECO:0000256" key="11">
    <source>
        <dbReference type="ARBA" id="ARBA00023242"/>
    </source>
</evidence>
<name>A0A8J5XNZ2_DIALT</name>
<dbReference type="SMART" id="SM00513">
    <property type="entry name" value="SAP"/>
    <property type="match status" value="1"/>
</dbReference>
<dbReference type="GO" id="GO:0003684">
    <property type="term" value="F:damaged DNA binding"/>
    <property type="evidence" value="ECO:0007669"/>
    <property type="project" value="InterPro"/>
</dbReference>
<evidence type="ECO:0000256" key="5">
    <source>
        <dbReference type="ARBA" id="ARBA00022801"/>
    </source>
</evidence>
<evidence type="ECO:0000256" key="4">
    <source>
        <dbReference type="ARBA" id="ARBA00022763"/>
    </source>
</evidence>
<dbReference type="InterPro" id="IPR036361">
    <property type="entry name" value="SAP_dom_sf"/>
</dbReference>
<dbReference type="OrthoDB" id="3249161at2759"/>
<dbReference type="OMA" id="FWANVKH"/>
<keyword evidence="11" id="KW-0539">Nucleus</keyword>
<dbReference type="PIRSF" id="PIRSF003033">
    <property type="entry name" value="Ku70"/>
    <property type="match status" value="1"/>
</dbReference>
<evidence type="ECO:0000256" key="2">
    <source>
        <dbReference type="ARBA" id="ARBA00005240"/>
    </source>
</evidence>
<dbReference type="Pfam" id="PF02735">
    <property type="entry name" value="Ku"/>
    <property type="match status" value="1"/>
</dbReference>
<accession>A0A8J5XNZ2</accession>
<feature type="region of interest" description="Disordered" evidence="12">
    <location>
        <begin position="1"/>
        <end position="25"/>
    </location>
</feature>
<dbReference type="InterPro" id="IPR005160">
    <property type="entry name" value="Ku_C"/>
</dbReference>